<reference evidence="2" key="1">
    <citation type="journal article" date="2019" name="Int. J. Syst. Evol. Microbiol.">
        <title>The Global Catalogue of Microorganisms (GCM) 10K type strain sequencing project: providing services to taxonomists for standard genome sequencing and annotation.</title>
        <authorList>
            <consortium name="The Broad Institute Genomics Platform"/>
            <consortium name="The Broad Institute Genome Sequencing Center for Infectious Disease"/>
            <person name="Wu L."/>
            <person name="Ma J."/>
        </authorList>
    </citation>
    <scope>NUCLEOTIDE SEQUENCE [LARGE SCALE GENOMIC DNA]</scope>
    <source>
        <strain evidence="2">JCM 14718</strain>
    </source>
</reference>
<name>A0ABP4UN95_9ACTN</name>
<dbReference type="Proteomes" id="UP001500618">
    <property type="component" value="Unassembled WGS sequence"/>
</dbReference>
<accession>A0ABP4UN95</accession>
<gene>
    <name evidence="1" type="ORF">GCM10009765_67770</name>
</gene>
<sequence>MAASTAALYRPTRERVWRNRRLRPARATWTGHEDSAGAAIRALAGGDFGVDAWIVLTHNSQLGESAPDLSVTNCFDEPYQWALCPSHPEVVDYAATLAAESVHELEVDGAILEACGQYGAVHQCRHEKTDAIWSPAVARLLSVCCCAGCAVSWRADGLEPTAVRLLLREEILRLIATGDLGGTTDELPTELTAMLLRKRHESVDRLRQAVIGALPSGLRLTLHADPDPWTTGALVGLTPTSAADVDAVVVPAWQPGERSLDAVRRARAAVPDNGVVGAYVTAVAAARMPDIASYVDSLGAAGAGELHLYHLGLAGPARWADLRSAVAAATRREGATTAKAGA</sequence>
<comment type="caution">
    <text evidence="1">The sequence shown here is derived from an EMBL/GenBank/DDBJ whole genome shotgun (WGS) entry which is preliminary data.</text>
</comment>
<evidence type="ECO:0000313" key="1">
    <source>
        <dbReference type="EMBL" id="GAA1708662.1"/>
    </source>
</evidence>
<protein>
    <submittedName>
        <fullName evidence="1">Uncharacterized protein</fullName>
    </submittedName>
</protein>
<dbReference type="EMBL" id="BAAANY010000032">
    <property type="protein sequence ID" value="GAA1708662.1"/>
    <property type="molecule type" value="Genomic_DNA"/>
</dbReference>
<evidence type="ECO:0000313" key="2">
    <source>
        <dbReference type="Proteomes" id="UP001500618"/>
    </source>
</evidence>
<proteinExistence type="predicted"/>
<organism evidence="1 2">
    <name type="scientific">Fodinicola feengrottensis</name>
    <dbReference type="NCBI Taxonomy" id="435914"/>
    <lineage>
        <taxon>Bacteria</taxon>
        <taxon>Bacillati</taxon>
        <taxon>Actinomycetota</taxon>
        <taxon>Actinomycetes</taxon>
        <taxon>Mycobacteriales</taxon>
        <taxon>Fodinicola</taxon>
    </lineage>
</organism>
<keyword evidence="2" id="KW-1185">Reference proteome</keyword>